<evidence type="ECO:0000256" key="5">
    <source>
        <dbReference type="SAM" id="Phobius"/>
    </source>
</evidence>
<evidence type="ECO:0000256" key="2">
    <source>
        <dbReference type="ARBA" id="ARBA00022692"/>
    </source>
</evidence>
<gene>
    <name evidence="7" type="ORF">F7731_10375</name>
</gene>
<evidence type="ECO:0000313" key="7">
    <source>
        <dbReference type="EMBL" id="KAB2336750.1"/>
    </source>
</evidence>
<evidence type="ECO:0000256" key="1">
    <source>
        <dbReference type="ARBA" id="ARBA00006068"/>
    </source>
</evidence>
<accession>A0A6L3V7Q6</accession>
<dbReference type="PANTHER" id="PTHR33392:SF3">
    <property type="entry name" value="POLYISOPRENYL-TEICHOIC ACID--PEPTIDOGLYCAN TEICHOIC ACID TRANSFERASE TAGT"/>
    <property type="match status" value="1"/>
</dbReference>
<dbReference type="GO" id="GO:0071555">
    <property type="term" value="P:cell wall organization"/>
    <property type="evidence" value="ECO:0007669"/>
    <property type="project" value="UniProtKB-KW"/>
</dbReference>
<dbReference type="EMBL" id="WBOS01000003">
    <property type="protein sequence ID" value="KAB2336750.1"/>
    <property type="molecule type" value="Genomic_DNA"/>
</dbReference>
<dbReference type="Pfam" id="PF03816">
    <property type="entry name" value="LytR_cpsA_psr"/>
    <property type="match status" value="1"/>
</dbReference>
<keyword evidence="3" id="KW-0735">Signal-anchor</keyword>
<feature type="domain" description="Cell envelope-related transcriptional attenuator" evidence="6">
    <location>
        <begin position="97"/>
        <end position="245"/>
    </location>
</feature>
<dbReference type="PANTHER" id="PTHR33392">
    <property type="entry name" value="POLYISOPRENYL-TEICHOIC ACID--PEPTIDOGLYCAN TEICHOIC ACID TRANSFERASE TAGU"/>
    <property type="match status" value="1"/>
</dbReference>
<comment type="caution">
    <text evidence="7">The sequence shown here is derived from an EMBL/GenBank/DDBJ whole genome shotgun (WGS) entry which is preliminary data.</text>
</comment>
<dbReference type="Gene3D" id="3.40.630.190">
    <property type="entry name" value="LCP protein"/>
    <property type="match status" value="1"/>
</dbReference>
<evidence type="ECO:0000256" key="4">
    <source>
        <dbReference type="ARBA" id="ARBA00022989"/>
    </source>
</evidence>
<dbReference type="InterPro" id="IPR050922">
    <property type="entry name" value="LytR/CpsA/Psr_CW_biosynth"/>
</dbReference>
<comment type="similarity">
    <text evidence="1">Belongs to the LytR/CpsA/Psr (LCP) family.</text>
</comment>
<dbReference type="NCBIfam" id="TIGR00350">
    <property type="entry name" value="lytR_cpsA_psr"/>
    <property type="match status" value="1"/>
</dbReference>
<organism evidence="7 8">
    <name type="scientific">Cytobacillus depressus</name>
    <dbReference type="NCBI Taxonomy" id="1602942"/>
    <lineage>
        <taxon>Bacteria</taxon>
        <taxon>Bacillati</taxon>
        <taxon>Bacillota</taxon>
        <taxon>Bacilli</taxon>
        <taxon>Bacillales</taxon>
        <taxon>Bacillaceae</taxon>
        <taxon>Cytobacillus</taxon>
    </lineage>
</organism>
<name>A0A6L3V7Q6_9BACI</name>
<dbReference type="AlphaFoldDB" id="A0A6L3V7Q6"/>
<dbReference type="Proteomes" id="UP000481030">
    <property type="component" value="Unassembled WGS sequence"/>
</dbReference>
<proteinExistence type="inferred from homology"/>
<dbReference type="RefSeq" id="WP_151534705.1">
    <property type="nucleotide sequence ID" value="NZ_WBOS01000003.1"/>
</dbReference>
<sequence>MHNRLQKIKVERKKKRRKRIALFIVLPIIVLGFATAAFGTHLYSQFKKSVAGSYEEIEGREKSPIRNDAVKIEKDHFSMLVIGVDDSEKRGFGDTSRSDALLLVTVNQNDHTAKLLSIPRDSYVYIPEVGYNTRINHAHAFGGPKATIETVEELLDIPVDYYVRVNFHAFLEVIDALGGIEVDVPFTITEQDSQDRAGAITLQPGLQTLNGEEALAFARTRHIDNDIERGKRQQQVIKAVIQKAASLKSLSKLDDLFEAVGSNMKTNLTFNEIKYLAEFGIKNRISIDSLTLEGSDSYMNGGAYYYQLDQKALEELKTEMQNHLEVNDSRQEIE</sequence>
<protein>
    <submittedName>
        <fullName evidence="7">LytR family transcriptional regulator</fullName>
    </submittedName>
</protein>
<dbReference type="OrthoDB" id="27330at2"/>
<reference evidence="7 8" key="1">
    <citation type="journal article" date="2016" name="Antonie Van Leeuwenhoek">
        <title>Bacillus depressus sp. nov., isolated from soil of a sunflower field.</title>
        <authorList>
            <person name="Wei X."/>
            <person name="Xin D."/>
            <person name="Xin Y."/>
            <person name="Zhang H."/>
            <person name="Wang T."/>
            <person name="Zhang J."/>
        </authorList>
    </citation>
    <scope>NUCLEOTIDE SEQUENCE [LARGE SCALE GENOMIC DNA]</scope>
    <source>
        <strain evidence="7 8">BZ1</strain>
    </source>
</reference>
<keyword evidence="2 5" id="KW-0812">Transmembrane</keyword>
<evidence type="ECO:0000256" key="3">
    <source>
        <dbReference type="ARBA" id="ARBA00022968"/>
    </source>
</evidence>
<keyword evidence="8" id="KW-1185">Reference proteome</keyword>
<evidence type="ECO:0000313" key="8">
    <source>
        <dbReference type="Proteomes" id="UP000481030"/>
    </source>
</evidence>
<keyword evidence="5" id="KW-0472">Membrane</keyword>
<feature type="transmembrane region" description="Helical" evidence="5">
    <location>
        <begin position="20"/>
        <end position="43"/>
    </location>
</feature>
<keyword evidence="4 5" id="KW-1133">Transmembrane helix</keyword>
<evidence type="ECO:0000259" key="6">
    <source>
        <dbReference type="Pfam" id="PF03816"/>
    </source>
</evidence>
<dbReference type="InterPro" id="IPR004474">
    <property type="entry name" value="LytR_CpsA_psr"/>
</dbReference>